<dbReference type="STRING" id="242231.NGO_08350"/>
<dbReference type="AlphaFoldDB" id="A0A0H4IVH7"/>
<dbReference type="KEGG" id="ngo:NGO_08350"/>
<accession>A0A0H4IVH7</accession>
<keyword evidence="2" id="KW-1185">Reference proteome</keyword>
<gene>
    <name evidence="1" type="ORF">NGO_08350</name>
</gene>
<protein>
    <submittedName>
        <fullName evidence="1">Uncharacterized protein</fullName>
    </submittedName>
</protein>
<name>A0A0H4IVH7_NEIG1</name>
<organism evidence="1 2">
    <name type="scientific">Neisseria gonorrhoeae (strain ATCC 700825 / FA 1090)</name>
    <dbReference type="NCBI Taxonomy" id="242231"/>
    <lineage>
        <taxon>Bacteria</taxon>
        <taxon>Pseudomonadati</taxon>
        <taxon>Pseudomonadota</taxon>
        <taxon>Betaproteobacteria</taxon>
        <taxon>Neisseriales</taxon>
        <taxon>Neisseriaceae</taxon>
        <taxon>Neisseria</taxon>
    </lineage>
</organism>
<dbReference type="Proteomes" id="UP000000535">
    <property type="component" value="Chromosome"/>
</dbReference>
<evidence type="ECO:0000313" key="1">
    <source>
        <dbReference type="EMBL" id="AKO63750.1"/>
    </source>
</evidence>
<evidence type="ECO:0000313" key="2">
    <source>
        <dbReference type="Proteomes" id="UP000000535"/>
    </source>
</evidence>
<sequence length="98" mass="11117">MDGIVPDVCGTVCRIWFYHHPFSVETPPVAAIEPNRWRKLPLCIRGGVQCGALICRLCVETGWSVHTGTVWLKLKVKYAETLNEPLYCLYDLCCFAMI</sequence>
<reference evidence="2" key="1">
    <citation type="submission" date="2003-03" db="EMBL/GenBank/DDBJ databases">
        <title>The complete genome sequence of Neisseria gonorrhoeae.</title>
        <authorList>
            <person name="Lewis L.A."/>
            <person name="Gillaspy A.F."/>
            <person name="McLaughlin R.E."/>
            <person name="Gipson M."/>
            <person name="Ducey T.F."/>
            <person name="Ownbey T."/>
            <person name="Hartman K."/>
            <person name="Nydick C."/>
            <person name="Carson M.B."/>
            <person name="Vaughn J."/>
            <person name="Thomson C."/>
            <person name="Song L."/>
            <person name="Lin S."/>
            <person name="Yuan X."/>
            <person name="Najar F."/>
            <person name="Zhan M."/>
            <person name="Ren Q."/>
            <person name="Zhu H."/>
            <person name="Qi S."/>
            <person name="Kenton S.M."/>
            <person name="Lai H."/>
            <person name="White J.D."/>
            <person name="Clifton S."/>
            <person name="Roe B.A."/>
            <person name="Dyer D.W."/>
        </authorList>
    </citation>
    <scope>NUCLEOTIDE SEQUENCE [LARGE SCALE GENOMIC DNA]</scope>
    <source>
        <strain evidence="2">ATCC 700825 / FA 1090</strain>
    </source>
</reference>
<dbReference type="EMBL" id="AE004969">
    <property type="protein sequence ID" value="AKO63750.1"/>
    <property type="molecule type" value="Genomic_DNA"/>
</dbReference>
<proteinExistence type="predicted"/>